<comment type="subunit">
    <text evidence="4">Homotrimer.</text>
</comment>
<evidence type="ECO:0000256" key="10">
    <source>
        <dbReference type="ARBA" id="ARBA00030169"/>
    </source>
</evidence>
<dbReference type="Pfam" id="PF03737">
    <property type="entry name" value="RraA-like"/>
    <property type="match status" value="1"/>
</dbReference>
<comment type="cofactor">
    <cofactor evidence="13">
        <name>Mg(2+)</name>
        <dbReference type="ChEBI" id="CHEBI:18420"/>
    </cofactor>
</comment>
<comment type="catalytic activity">
    <reaction evidence="12">
        <text>oxaloacetate + H(+) = pyruvate + CO2</text>
        <dbReference type="Rhea" id="RHEA:15641"/>
        <dbReference type="ChEBI" id="CHEBI:15361"/>
        <dbReference type="ChEBI" id="CHEBI:15378"/>
        <dbReference type="ChEBI" id="CHEBI:16452"/>
        <dbReference type="ChEBI" id="CHEBI:16526"/>
        <dbReference type="EC" id="4.1.1.112"/>
    </reaction>
</comment>
<evidence type="ECO:0000256" key="1">
    <source>
        <dbReference type="ARBA" id="ARBA00001342"/>
    </source>
</evidence>
<evidence type="ECO:0000256" key="9">
    <source>
        <dbReference type="ARBA" id="ARBA00029596"/>
    </source>
</evidence>
<comment type="similarity">
    <text evidence="3">Belongs to the class II aldolase/RraA-like family.</text>
</comment>
<dbReference type="PANTHER" id="PTHR33254:SF4">
    <property type="entry name" value="4-HYDROXY-4-METHYL-2-OXOGLUTARATE ALDOLASE 3-RELATED"/>
    <property type="match status" value="1"/>
</dbReference>
<evidence type="ECO:0000256" key="7">
    <source>
        <dbReference type="ARBA" id="ARBA00016549"/>
    </source>
</evidence>
<evidence type="ECO:0000256" key="4">
    <source>
        <dbReference type="ARBA" id="ARBA00011233"/>
    </source>
</evidence>
<evidence type="ECO:0000256" key="11">
    <source>
        <dbReference type="ARBA" id="ARBA00032305"/>
    </source>
</evidence>
<gene>
    <name evidence="14" type="ORF">OJ997_21595</name>
</gene>
<reference evidence="14" key="1">
    <citation type="submission" date="2022-10" db="EMBL/GenBank/DDBJ databases">
        <title>The WGS of Solirubrobacter phytolaccae KCTC 29190.</title>
        <authorList>
            <person name="Jiang Z."/>
        </authorList>
    </citation>
    <scope>NUCLEOTIDE SEQUENCE</scope>
    <source>
        <strain evidence="14">KCTC 29190</strain>
    </source>
</reference>
<evidence type="ECO:0000256" key="12">
    <source>
        <dbReference type="ARBA" id="ARBA00047973"/>
    </source>
</evidence>
<comment type="cofactor">
    <cofactor evidence="2">
        <name>a divalent metal cation</name>
        <dbReference type="ChEBI" id="CHEBI:60240"/>
    </cofactor>
</comment>
<dbReference type="EC" id="4.1.3.17" evidence="5"/>
<dbReference type="SUPFAM" id="SSF89562">
    <property type="entry name" value="RraA-like"/>
    <property type="match status" value="1"/>
</dbReference>
<dbReference type="Gene3D" id="3.50.30.40">
    <property type="entry name" value="Ribonuclease E inhibitor RraA/RraA-like"/>
    <property type="match status" value="1"/>
</dbReference>
<dbReference type="GO" id="GO:0008948">
    <property type="term" value="F:oxaloacetate decarboxylase activity"/>
    <property type="evidence" value="ECO:0007669"/>
    <property type="project" value="UniProtKB-EC"/>
</dbReference>
<dbReference type="RefSeq" id="WP_270027306.1">
    <property type="nucleotide sequence ID" value="NZ_JAPDDP010000043.1"/>
</dbReference>
<evidence type="ECO:0000256" key="5">
    <source>
        <dbReference type="ARBA" id="ARBA00012213"/>
    </source>
</evidence>
<comment type="catalytic activity">
    <reaction evidence="1">
        <text>4-hydroxy-4-methyl-2-oxoglutarate = 2 pyruvate</text>
        <dbReference type="Rhea" id="RHEA:22748"/>
        <dbReference type="ChEBI" id="CHEBI:15361"/>
        <dbReference type="ChEBI" id="CHEBI:58276"/>
        <dbReference type="EC" id="4.1.3.17"/>
    </reaction>
</comment>
<comment type="caution">
    <text evidence="14">The sequence shown here is derived from an EMBL/GenBank/DDBJ whole genome shotgun (WGS) entry which is preliminary data.</text>
</comment>
<dbReference type="Proteomes" id="UP001147653">
    <property type="component" value="Unassembled WGS sequence"/>
</dbReference>
<dbReference type="EMBL" id="JAPDDP010000043">
    <property type="protein sequence ID" value="MDA0182921.1"/>
    <property type="molecule type" value="Genomic_DNA"/>
</dbReference>
<evidence type="ECO:0000256" key="3">
    <source>
        <dbReference type="ARBA" id="ARBA00008621"/>
    </source>
</evidence>
<keyword evidence="13" id="KW-0479">Metal-binding</keyword>
<dbReference type="InterPro" id="IPR005493">
    <property type="entry name" value="RraA/RraA-like"/>
</dbReference>
<keyword evidence="13" id="KW-0460">Magnesium</keyword>
<protein>
    <recommendedName>
        <fullName evidence="7">Putative 4-hydroxy-4-methyl-2-oxoglutarate aldolase</fullName>
        <ecNumber evidence="6">4.1.1.112</ecNumber>
        <ecNumber evidence="5">4.1.3.17</ecNumber>
    </recommendedName>
    <alternativeName>
        <fullName evidence="11">Oxaloacetate decarboxylase</fullName>
    </alternativeName>
    <alternativeName>
        <fullName evidence="9">Regulator of ribonuclease activity homolog</fullName>
    </alternativeName>
    <alternativeName>
        <fullName evidence="10">RraA-like protein</fullName>
    </alternativeName>
</protein>
<feature type="binding site" evidence="13">
    <location>
        <begin position="81"/>
        <end position="84"/>
    </location>
    <ligand>
        <name>substrate</name>
    </ligand>
</feature>
<feature type="binding site" evidence="13">
    <location>
        <position position="103"/>
    </location>
    <ligand>
        <name>substrate</name>
    </ligand>
</feature>
<evidence type="ECO:0000256" key="6">
    <source>
        <dbReference type="ARBA" id="ARBA00012947"/>
    </source>
</evidence>
<keyword evidence="15" id="KW-1185">Reference proteome</keyword>
<dbReference type="AlphaFoldDB" id="A0A9X3NF32"/>
<sequence length="202" mass="21470">MSSKELARLGAATVYEASGRCGLVDAEFKQLVPRSRACGPARTVRCGQDDNLMVHAAMTRLQPGEVLVLTMPEPRPVALLGDLLLTQAAARGAVAVLVDAAIRDAEELSEMTVPVWARWIRSRGAAKDVVGELDVPVVVGGCTINPGDLVVLDADGVTVVEAAREEEVLAASLEREAKERVKRAKLEAGALSWHLDGLDARV</sequence>
<dbReference type="GO" id="GO:0047443">
    <property type="term" value="F:4-hydroxy-4-methyl-2-oxoglutarate aldolase activity"/>
    <property type="evidence" value="ECO:0007669"/>
    <property type="project" value="UniProtKB-EC"/>
</dbReference>
<feature type="binding site" evidence="13">
    <location>
        <position position="104"/>
    </location>
    <ligand>
        <name>Mg(2+)</name>
        <dbReference type="ChEBI" id="CHEBI:18420"/>
    </ligand>
</feature>
<accession>A0A9X3NF32</accession>
<dbReference type="InterPro" id="IPR036704">
    <property type="entry name" value="RraA/RraA-like_sf"/>
</dbReference>
<evidence type="ECO:0000313" key="15">
    <source>
        <dbReference type="Proteomes" id="UP001147653"/>
    </source>
</evidence>
<proteinExistence type="inferred from homology"/>
<organism evidence="14 15">
    <name type="scientific">Solirubrobacter phytolaccae</name>
    <dbReference type="NCBI Taxonomy" id="1404360"/>
    <lineage>
        <taxon>Bacteria</taxon>
        <taxon>Bacillati</taxon>
        <taxon>Actinomycetota</taxon>
        <taxon>Thermoleophilia</taxon>
        <taxon>Solirubrobacterales</taxon>
        <taxon>Solirubrobacteraceae</taxon>
        <taxon>Solirubrobacter</taxon>
    </lineage>
</organism>
<dbReference type="GO" id="GO:0046872">
    <property type="term" value="F:metal ion binding"/>
    <property type="evidence" value="ECO:0007669"/>
    <property type="project" value="UniProtKB-KW"/>
</dbReference>
<evidence type="ECO:0000256" key="8">
    <source>
        <dbReference type="ARBA" id="ARBA00025046"/>
    </source>
</evidence>
<dbReference type="CDD" id="cd16841">
    <property type="entry name" value="RraA_family"/>
    <property type="match status" value="1"/>
</dbReference>
<evidence type="ECO:0000313" key="14">
    <source>
        <dbReference type="EMBL" id="MDA0182921.1"/>
    </source>
</evidence>
<evidence type="ECO:0000256" key="2">
    <source>
        <dbReference type="ARBA" id="ARBA00001968"/>
    </source>
</evidence>
<evidence type="ECO:0000256" key="13">
    <source>
        <dbReference type="PIRSR" id="PIRSR605493-1"/>
    </source>
</evidence>
<dbReference type="PANTHER" id="PTHR33254">
    <property type="entry name" value="4-HYDROXY-4-METHYL-2-OXOGLUTARATE ALDOLASE 3-RELATED"/>
    <property type="match status" value="1"/>
</dbReference>
<dbReference type="NCBIfam" id="NF006731">
    <property type="entry name" value="PRK09262.1"/>
    <property type="match status" value="1"/>
</dbReference>
<name>A0A9X3NF32_9ACTN</name>
<dbReference type="EC" id="4.1.1.112" evidence="6"/>
<comment type="function">
    <text evidence="8">Catalyzes the aldol cleavage of 4-hydroxy-4-methyl-2-oxoglutarate (HMG) into 2 molecules of pyruvate. Also contains a secondary oxaloacetate (OAA) decarboxylase activity due to the common pyruvate enolate transition state formed following C-C bond cleavage in the retro-aldol and decarboxylation reactions.</text>
</comment>